<evidence type="ECO:0000313" key="2">
    <source>
        <dbReference type="EMBL" id="SUZ48352.1"/>
    </source>
</evidence>
<accession>A0A381N188</accession>
<reference evidence="2" key="1">
    <citation type="submission" date="2018-05" db="EMBL/GenBank/DDBJ databases">
        <authorList>
            <person name="Lanie J.A."/>
            <person name="Ng W.-L."/>
            <person name="Kazmierczak K.M."/>
            <person name="Andrzejewski T.M."/>
            <person name="Davidsen T.M."/>
            <person name="Wayne K.J."/>
            <person name="Tettelin H."/>
            <person name="Glass J.I."/>
            <person name="Rusch D."/>
            <person name="Podicherti R."/>
            <person name="Tsui H.-C.T."/>
            <person name="Winkler M.E."/>
        </authorList>
    </citation>
    <scope>NUCLEOTIDE SEQUENCE</scope>
</reference>
<evidence type="ECO:0000256" key="1">
    <source>
        <dbReference type="SAM" id="Phobius"/>
    </source>
</evidence>
<keyword evidence="1" id="KW-0472">Membrane</keyword>
<dbReference type="AlphaFoldDB" id="A0A381N188"/>
<protein>
    <submittedName>
        <fullName evidence="2">Uncharacterized protein</fullName>
    </submittedName>
</protein>
<keyword evidence="1" id="KW-0812">Transmembrane</keyword>
<name>A0A381N188_9ZZZZ</name>
<dbReference type="EMBL" id="UINC01000064">
    <property type="protein sequence ID" value="SUZ48352.1"/>
    <property type="molecule type" value="Genomic_DNA"/>
</dbReference>
<sequence length="81" mass="10325">MDPFNDYDFYYYDNYDITNNSTDIIYFKLTKNETKIFVIYFIFIYIFFLIVFLHYKPLFRFLKIYYQKNKIKKKYDNIQII</sequence>
<proteinExistence type="predicted"/>
<keyword evidence="1" id="KW-1133">Transmembrane helix</keyword>
<feature type="transmembrane region" description="Helical" evidence="1">
    <location>
        <begin position="36"/>
        <end position="55"/>
    </location>
</feature>
<gene>
    <name evidence="2" type="ORF">METZ01_LOCUS1206</name>
</gene>
<organism evidence="2">
    <name type="scientific">marine metagenome</name>
    <dbReference type="NCBI Taxonomy" id="408172"/>
    <lineage>
        <taxon>unclassified sequences</taxon>
        <taxon>metagenomes</taxon>
        <taxon>ecological metagenomes</taxon>
    </lineage>
</organism>